<gene>
    <name evidence="1" type="ORF">ABVT43_15255</name>
</gene>
<evidence type="ECO:0000313" key="1">
    <source>
        <dbReference type="EMBL" id="MET1256497.1"/>
    </source>
</evidence>
<organism evidence="1 2">
    <name type="scientific">Aliikangiella maris</name>
    <dbReference type="NCBI Taxonomy" id="3162458"/>
    <lineage>
        <taxon>Bacteria</taxon>
        <taxon>Pseudomonadati</taxon>
        <taxon>Pseudomonadota</taxon>
        <taxon>Gammaproteobacteria</taxon>
        <taxon>Oceanospirillales</taxon>
        <taxon>Pleioneaceae</taxon>
        <taxon>Aliikangiella</taxon>
    </lineage>
</organism>
<name>A0ABV2BX31_9GAMM</name>
<proteinExistence type="predicted"/>
<dbReference type="Proteomes" id="UP001548189">
    <property type="component" value="Unassembled WGS sequence"/>
</dbReference>
<sequence>MTIVMTAYTSKESNVEIIGYDSYSTFSNALDLMGVKVGTMLGNTKLRLKLIT</sequence>
<comment type="caution">
    <text evidence="1">The sequence shown here is derived from an EMBL/GenBank/DDBJ whole genome shotgun (WGS) entry which is preliminary data.</text>
</comment>
<keyword evidence="2" id="KW-1185">Reference proteome</keyword>
<evidence type="ECO:0000313" key="2">
    <source>
        <dbReference type="Proteomes" id="UP001548189"/>
    </source>
</evidence>
<dbReference type="EMBL" id="JBEVCJ010000022">
    <property type="protein sequence ID" value="MET1256497.1"/>
    <property type="molecule type" value="Genomic_DNA"/>
</dbReference>
<protein>
    <submittedName>
        <fullName evidence="1">Uncharacterized protein</fullName>
    </submittedName>
</protein>
<dbReference type="RefSeq" id="WP_353897082.1">
    <property type="nucleotide sequence ID" value="NZ_JBEVCJ010000022.1"/>
</dbReference>
<reference evidence="1 2" key="1">
    <citation type="submission" date="2024-06" db="EMBL/GenBank/DDBJ databases">
        <authorList>
            <person name="Li F."/>
        </authorList>
    </citation>
    <scope>NUCLEOTIDE SEQUENCE [LARGE SCALE GENOMIC DNA]</scope>
    <source>
        <strain evidence="1 2">GXAS 311</strain>
    </source>
</reference>
<accession>A0ABV2BX31</accession>